<dbReference type="CDD" id="cd00653">
    <property type="entry name" value="RNA_pol_B_RPB2"/>
    <property type="match status" value="1"/>
</dbReference>
<gene>
    <name evidence="6 15" type="primary">rpoB</name>
    <name evidence="16" type="ORF">OERS_08020</name>
    <name evidence="15" type="ORF">OJAG_21980</name>
</gene>
<feature type="domain" description="DNA-directed RNA polymerase beta subunit external 1" evidence="14">
    <location>
        <begin position="507"/>
        <end position="573"/>
    </location>
</feature>
<organism evidence="15 17">
    <name type="scientific">Oerskovia enterophila</name>
    <dbReference type="NCBI Taxonomy" id="43678"/>
    <lineage>
        <taxon>Bacteria</taxon>
        <taxon>Bacillati</taxon>
        <taxon>Actinomycetota</taxon>
        <taxon>Actinomycetes</taxon>
        <taxon>Micrococcales</taxon>
        <taxon>Cellulomonadaceae</taxon>
        <taxon>Oerskovia</taxon>
    </lineage>
</organism>
<dbReference type="InterPro" id="IPR007641">
    <property type="entry name" value="RNA_pol_Rpb2_7"/>
</dbReference>
<name>A0A163RBC7_9CELL</name>
<evidence type="ECO:0000259" key="11">
    <source>
        <dbReference type="Pfam" id="PF04561"/>
    </source>
</evidence>
<evidence type="ECO:0000259" key="14">
    <source>
        <dbReference type="Pfam" id="PF10385"/>
    </source>
</evidence>
<keyword evidence="3 6" id="KW-0548">Nucleotidyltransferase</keyword>
<dbReference type="Pfam" id="PF04560">
    <property type="entry name" value="RNA_pol_Rpb2_7"/>
    <property type="match status" value="1"/>
</dbReference>
<comment type="function">
    <text evidence="6 8">DNA-dependent RNA polymerase catalyzes the transcription of DNA into RNA using the four ribonucleoside triphosphates as substrates.</text>
</comment>
<reference evidence="15 17" key="1">
    <citation type="submission" date="2016-01" db="EMBL/GenBank/DDBJ databases">
        <title>Genome sequence of Oerskovia enterophila VJag, an agar and cellulose degrading bacterium.</title>
        <authorList>
            <person name="Poehlein A."/>
            <person name="Jag V."/>
            <person name="Bengelsdorf F."/>
            <person name="Duerre P."/>
            <person name="Daniel R."/>
        </authorList>
    </citation>
    <scope>NUCLEOTIDE SEQUENCE [LARGE SCALE GENOMIC DNA]</scope>
    <source>
        <strain evidence="15 17">VJag</strain>
    </source>
</reference>
<dbReference type="AlphaFoldDB" id="A0A163RBC7"/>
<dbReference type="InterPro" id="IPR014724">
    <property type="entry name" value="RNA_pol_RPB2_OB-fold"/>
</dbReference>
<dbReference type="InterPro" id="IPR010243">
    <property type="entry name" value="RNA_pol_bsu_bac"/>
</dbReference>
<dbReference type="InterPro" id="IPR007120">
    <property type="entry name" value="DNA-dir_RNAP_su2_dom"/>
</dbReference>
<dbReference type="InterPro" id="IPR042107">
    <property type="entry name" value="DNA-dir_RNA_pol_bsu_ext_1_sf"/>
</dbReference>
<dbReference type="Gene3D" id="2.40.270.10">
    <property type="entry name" value="DNA-directed RNA polymerase, subunit 2, domain 6"/>
    <property type="match status" value="1"/>
</dbReference>
<dbReference type="NCBIfam" id="TIGR02013">
    <property type="entry name" value="rpoB"/>
    <property type="match status" value="1"/>
</dbReference>
<comment type="similarity">
    <text evidence="6 7">Belongs to the RNA polymerase beta chain family.</text>
</comment>
<keyword evidence="2 6" id="KW-0808">Transferase</keyword>
<evidence type="ECO:0000256" key="4">
    <source>
        <dbReference type="ARBA" id="ARBA00023163"/>
    </source>
</evidence>
<feature type="domain" description="RNA polymerase beta subunit protrusion" evidence="12">
    <location>
        <begin position="85"/>
        <end position="414"/>
    </location>
</feature>
<evidence type="ECO:0000256" key="3">
    <source>
        <dbReference type="ARBA" id="ARBA00022695"/>
    </source>
</evidence>
<evidence type="ECO:0000256" key="1">
    <source>
        <dbReference type="ARBA" id="ARBA00022478"/>
    </source>
</evidence>
<evidence type="ECO:0000256" key="8">
    <source>
        <dbReference type="RuleBase" id="RU363031"/>
    </source>
</evidence>
<dbReference type="InterPro" id="IPR037034">
    <property type="entry name" value="RNA_pol_Rpb2_2_sf"/>
</dbReference>
<dbReference type="InterPro" id="IPR007642">
    <property type="entry name" value="RNA_pol_Rpb2_2"/>
</dbReference>
<evidence type="ECO:0000313" key="16">
    <source>
        <dbReference type="EMBL" id="OCI32400.1"/>
    </source>
</evidence>
<dbReference type="InterPro" id="IPR007644">
    <property type="entry name" value="RNA_pol_bsu_protrusion"/>
</dbReference>
<dbReference type="FunFam" id="3.90.1800.10:FF:000001">
    <property type="entry name" value="DNA-directed RNA polymerase subunit beta"/>
    <property type="match status" value="1"/>
</dbReference>
<dbReference type="Gene3D" id="3.90.1110.10">
    <property type="entry name" value="RNA polymerase Rpb2, domain 2"/>
    <property type="match status" value="1"/>
</dbReference>
<evidence type="ECO:0000313" key="15">
    <source>
        <dbReference type="EMBL" id="KZM35034.1"/>
    </source>
</evidence>
<evidence type="ECO:0000313" key="18">
    <source>
        <dbReference type="Proteomes" id="UP000093412"/>
    </source>
</evidence>
<dbReference type="GO" id="GO:0003677">
    <property type="term" value="F:DNA binding"/>
    <property type="evidence" value="ECO:0007669"/>
    <property type="project" value="UniProtKB-UniRule"/>
</dbReference>
<dbReference type="InterPro" id="IPR007121">
    <property type="entry name" value="RNA_pol_bsu_CS"/>
</dbReference>
<dbReference type="STRING" id="43678.OJAG_21980"/>
<dbReference type="Pfam" id="PF04561">
    <property type="entry name" value="RNA_pol_Rpb2_2"/>
    <property type="match status" value="1"/>
</dbReference>
<dbReference type="Gene3D" id="3.90.1800.10">
    <property type="entry name" value="RNA polymerase alpha subunit dimerisation domain"/>
    <property type="match status" value="1"/>
</dbReference>
<evidence type="ECO:0000256" key="5">
    <source>
        <dbReference type="ARBA" id="ARBA00048552"/>
    </source>
</evidence>
<evidence type="ECO:0000256" key="6">
    <source>
        <dbReference type="HAMAP-Rule" id="MF_01321"/>
    </source>
</evidence>
<comment type="caution">
    <text evidence="15">The sequence shown here is derived from an EMBL/GenBank/DDBJ whole genome shotgun (WGS) entry which is preliminary data.</text>
</comment>
<dbReference type="Gene3D" id="3.90.1100.10">
    <property type="match status" value="1"/>
</dbReference>
<keyword evidence="18" id="KW-1185">Reference proteome</keyword>
<comment type="subunit">
    <text evidence="6 8">The RNAP catalytic core consists of 2 alpha, 1 beta, 1 beta' and 1 omega subunit. When a sigma factor is associated with the core the holoenzyme is formed, which can initiate transcription.</text>
</comment>
<dbReference type="PROSITE" id="PS01166">
    <property type="entry name" value="RNA_POL_BETA"/>
    <property type="match status" value="1"/>
</dbReference>
<dbReference type="EC" id="2.7.7.6" evidence="6 8"/>
<dbReference type="InterPro" id="IPR007645">
    <property type="entry name" value="RNA_pol_Rpb2_3"/>
</dbReference>
<accession>A0A163RBC7</accession>
<dbReference type="NCBIfam" id="NF001616">
    <property type="entry name" value="PRK00405.1"/>
    <property type="match status" value="1"/>
</dbReference>
<feature type="domain" description="RNA polymerase Rpb2" evidence="10">
    <location>
        <begin position="1060"/>
        <end position="1134"/>
    </location>
</feature>
<dbReference type="GO" id="GO:0006351">
    <property type="term" value="P:DNA-templated transcription"/>
    <property type="evidence" value="ECO:0007669"/>
    <property type="project" value="UniProtKB-UniRule"/>
</dbReference>
<dbReference type="InterPro" id="IPR019462">
    <property type="entry name" value="DNA-dir_RNA_pol_bsu_external_1"/>
</dbReference>
<evidence type="ECO:0000259" key="10">
    <source>
        <dbReference type="Pfam" id="PF04560"/>
    </source>
</evidence>
<dbReference type="EMBL" id="LRIE01000074">
    <property type="protein sequence ID" value="KZM35034.1"/>
    <property type="molecule type" value="Genomic_DNA"/>
</dbReference>
<feature type="domain" description="RNA polymerase Rpb2" evidence="13">
    <location>
        <begin position="429"/>
        <end position="497"/>
    </location>
</feature>
<dbReference type="EMBL" id="MAQA01000006">
    <property type="protein sequence ID" value="OCI32400.1"/>
    <property type="molecule type" value="Genomic_DNA"/>
</dbReference>
<evidence type="ECO:0000256" key="7">
    <source>
        <dbReference type="RuleBase" id="RU000434"/>
    </source>
</evidence>
<comment type="catalytic activity">
    <reaction evidence="5 6 8">
        <text>RNA(n) + a ribonucleoside 5'-triphosphate = RNA(n+1) + diphosphate</text>
        <dbReference type="Rhea" id="RHEA:21248"/>
        <dbReference type="Rhea" id="RHEA-COMP:14527"/>
        <dbReference type="Rhea" id="RHEA-COMP:17342"/>
        <dbReference type="ChEBI" id="CHEBI:33019"/>
        <dbReference type="ChEBI" id="CHEBI:61557"/>
        <dbReference type="ChEBI" id="CHEBI:140395"/>
        <dbReference type="EC" id="2.7.7.6"/>
    </reaction>
</comment>
<evidence type="ECO:0000259" key="13">
    <source>
        <dbReference type="Pfam" id="PF04565"/>
    </source>
</evidence>
<dbReference type="RefSeq" id="WP_056762583.1">
    <property type="nucleotide sequence ID" value="NZ_JBIVFZ010000001.1"/>
</dbReference>
<dbReference type="Proteomes" id="UP000093412">
    <property type="component" value="Unassembled WGS sequence"/>
</dbReference>
<protein>
    <recommendedName>
        <fullName evidence="6 8">DNA-directed RNA polymerase subunit beta</fullName>
        <shortName evidence="6">RNAP subunit beta</shortName>
        <ecNumber evidence="6 8">2.7.7.6</ecNumber>
    </recommendedName>
    <alternativeName>
        <fullName evidence="6">RNA polymerase subunit beta</fullName>
    </alternativeName>
    <alternativeName>
        <fullName evidence="6">Transcriptase subunit beta</fullName>
    </alternativeName>
</protein>
<evidence type="ECO:0000256" key="2">
    <source>
        <dbReference type="ARBA" id="ARBA00022679"/>
    </source>
</evidence>
<dbReference type="Pfam" id="PF00562">
    <property type="entry name" value="RNA_pol_Rpb2_6"/>
    <property type="match status" value="1"/>
</dbReference>
<reference evidence="16 18" key="2">
    <citation type="submission" date="2016-06" db="EMBL/GenBank/DDBJ databases">
        <title>Genome sequence of Oerskovia enterophila DSM 43852.</title>
        <authorList>
            <person name="Poehlein A."/>
            <person name="Jag V."/>
            <person name="Bengelsdorf F.R."/>
            <person name="Daniel R."/>
            <person name="Duerre P."/>
        </authorList>
    </citation>
    <scope>NUCLEOTIDE SEQUENCE [LARGE SCALE GENOMIC DNA]</scope>
    <source>
        <strain evidence="16 18">DSM 43852</strain>
    </source>
</reference>
<dbReference type="Gene3D" id="2.40.50.100">
    <property type="match status" value="1"/>
</dbReference>
<feature type="domain" description="RNA polymerase Rpb2" evidence="11">
    <location>
        <begin position="171"/>
        <end position="370"/>
    </location>
</feature>
<proteinExistence type="inferred from homology"/>
<dbReference type="Proteomes" id="UP000076447">
    <property type="component" value="Unassembled WGS sequence"/>
</dbReference>
<dbReference type="PATRIC" id="fig|43678.3.peg.2297"/>
<dbReference type="Gene3D" id="2.40.50.150">
    <property type="match status" value="1"/>
</dbReference>
<dbReference type="HAMAP" id="MF_01321">
    <property type="entry name" value="RNApol_bact_RpoB"/>
    <property type="match status" value="1"/>
</dbReference>
<dbReference type="GO" id="GO:0032549">
    <property type="term" value="F:ribonucleoside binding"/>
    <property type="evidence" value="ECO:0007669"/>
    <property type="project" value="InterPro"/>
</dbReference>
<sequence length="1174" mass="128869">MAASRTPSAPSADAIANRTASRRVSFAKIYEPLEVPDLLGLQTESFDWLLGNPAWRARVDAAAAAGRQDVPATSGLEEIFEEISPIEDFGSSMSLSFSNHRFEPPKYTAEECKEKDFTFAAPLFVTAEFVNYNTGEIKSQTVFMGDFPLMTARGTFIINGTERVVVSQLVRSPGVYFERQADKTSDKDIYSAKIIPSRGAWLEFEIDKRDAVGVRVDRKRKQSVTVLLKALGVTESQIREEFADFPAVLDTLEKDHVHTEEEALVDLYRKIRPGEPPTVEAGRSLLENFYFNPKRYDFAKVGRYKANKKLGVDAPLADSTLSVTDIVATIKYLAALHAEVTTLPGTRAGEPVEIRVETDDIDHFGNRRIRAVGELIQNQVRTGLSRMERVVRERMTTQDVEAITPQTLINIRPVVASIKEFFGTSQLSQFMDQNNPLAGLTHKRRLSALGPGGLSRDRAGMEVRDVHPSHYGRMCPIETPEGPNIGLIGSLASYGRINPFGFIETPYRKVENGKVSDEVVYLTADDEDRYVIAQANTELNVDGSFRQERVLVRTKGGETADVLGTEVDYMDVSPRQMVSVATALIPFLEHDDANRALMGANMQRQAVPLVRSEAPLVGTGMERRAAIDAGDVIVATKPGVVTEVSADMIVVANDDATTTSYRAAKFRRSNQGTSYNQRVVVDEGARVEVGSVLADGPATDEGELSLGRNLLVAFMSWEGHNYEDAIILSQRLVQDDVLSSIHIEEHEVDARDTKLGPEEITRDIPNVSEDVLADLDERGVIRIGAEVGAGDVLVGKVTPKGETELTPEERLLRAIFGEKAREVRDTSLKVPHGESGTVIGVREFNREDGDELPAGVNQLVRVYIAQRRKITDGDKLAGRHGNKGVISKILPVEDMPFLEDGTPVDVILNPLGVPGRMNVGQVLETHLGWVAKQGWDISQTDGAAGEGDLSWKERLPVVAASSEPGRPVATPVFDGLEEEALTGLLSTTLPNRDGNRMVGRDGKARLFDGRSGEPFPEPVSVGYMYILKLHHLVDDKIHARSTGPYSMITQQPLGGKAQFGGQRFGEMEVWALEAYGAAYTLQELLTIKSDDVPGRVKVYEAIVKGENIPDSGIPESFKVLLKEMQSLCLNVEVLSSDGVSIEMRESDDDVYRAAEELGIDLSRRPNAASSIDEI</sequence>
<evidence type="ECO:0000259" key="12">
    <source>
        <dbReference type="Pfam" id="PF04563"/>
    </source>
</evidence>
<evidence type="ECO:0000259" key="9">
    <source>
        <dbReference type="Pfam" id="PF00562"/>
    </source>
</evidence>
<dbReference type="PANTHER" id="PTHR20856">
    <property type="entry name" value="DNA-DIRECTED RNA POLYMERASE I SUBUNIT 2"/>
    <property type="match status" value="1"/>
</dbReference>
<feature type="domain" description="DNA-directed RNA polymerase subunit 2 hybrid-binding" evidence="9">
    <location>
        <begin position="635"/>
        <end position="1058"/>
    </location>
</feature>
<dbReference type="SUPFAM" id="SSF64484">
    <property type="entry name" value="beta and beta-prime subunits of DNA dependent RNA-polymerase"/>
    <property type="match status" value="1"/>
</dbReference>
<dbReference type="Pfam" id="PF04563">
    <property type="entry name" value="RNA_pol_Rpb2_1"/>
    <property type="match status" value="1"/>
</dbReference>
<dbReference type="GO" id="GO:0003899">
    <property type="term" value="F:DNA-directed RNA polymerase activity"/>
    <property type="evidence" value="ECO:0007669"/>
    <property type="project" value="UniProtKB-UniRule"/>
</dbReference>
<keyword evidence="4 6" id="KW-0804">Transcription</keyword>
<dbReference type="Gene3D" id="2.30.150.10">
    <property type="entry name" value="DNA-directed RNA polymerase, beta subunit, external 1 domain"/>
    <property type="match status" value="1"/>
</dbReference>
<dbReference type="OrthoDB" id="9803954at2"/>
<dbReference type="GO" id="GO:0000428">
    <property type="term" value="C:DNA-directed RNA polymerase complex"/>
    <property type="evidence" value="ECO:0007669"/>
    <property type="project" value="UniProtKB-KW"/>
</dbReference>
<keyword evidence="1 6" id="KW-0240">DNA-directed RNA polymerase</keyword>
<dbReference type="InterPro" id="IPR015712">
    <property type="entry name" value="DNA-dir_RNA_pol_su2"/>
</dbReference>
<dbReference type="Pfam" id="PF10385">
    <property type="entry name" value="RNA_pol_Rpb2_45"/>
    <property type="match status" value="1"/>
</dbReference>
<evidence type="ECO:0000313" key="17">
    <source>
        <dbReference type="Proteomes" id="UP000076447"/>
    </source>
</evidence>
<dbReference type="InterPro" id="IPR037033">
    <property type="entry name" value="DNA-dir_RNAP_su2_hyb_sf"/>
</dbReference>
<dbReference type="Pfam" id="PF04565">
    <property type="entry name" value="RNA_pol_Rpb2_3"/>
    <property type="match status" value="1"/>
</dbReference>